<proteinExistence type="predicted"/>
<gene>
    <name evidence="1" type="ORF">GKE73_15550</name>
</gene>
<dbReference type="AlphaFoldDB" id="A0A844GEZ7"/>
<name>A0A844GEZ7_9NEIS</name>
<dbReference type="EMBL" id="WLYX01000001">
    <property type="protein sequence ID" value="MTD33890.1"/>
    <property type="molecule type" value="Genomic_DNA"/>
</dbReference>
<keyword evidence="2" id="KW-1185">Reference proteome</keyword>
<dbReference type="RefSeq" id="WP_230371059.1">
    <property type="nucleotide sequence ID" value="NZ_WLYX01000001.1"/>
</dbReference>
<comment type="caution">
    <text evidence="1">The sequence shown here is derived from an EMBL/GenBank/DDBJ whole genome shotgun (WGS) entry which is preliminary data.</text>
</comment>
<evidence type="ECO:0000313" key="2">
    <source>
        <dbReference type="Proteomes" id="UP000446658"/>
    </source>
</evidence>
<accession>A0A844GEZ7</accession>
<protein>
    <submittedName>
        <fullName evidence="1">Uncharacterized protein</fullName>
    </submittedName>
</protein>
<dbReference type="Proteomes" id="UP000446658">
    <property type="component" value="Unassembled WGS sequence"/>
</dbReference>
<evidence type="ECO:0000313" key="1">
    <source>
        <dbReference type="EMBL" id="MTD33890.1"/>
    </source>
</evidence>
<reference evidence="1 2" key="1">
    <citation type="submission" date="2019-11" db="EMBL/GenBank/DDBJ databases">
        <title>Draft genome sequence of Paludibacterium sp. dN18-1.</title>
        <authorList>
            <person name="Im W.-T."/>
        </authorList>
    </citation>
    <scope>NUCLEOTIDE SEQUENCE [LARGE SCALE GENOMIC DNA]</scope>
    <source>
        <strain evidence="2">dN 18-1</strain>
    </source>
</reference>
<organism evidence="1 2">
    <name type="scientific">Paludibacterium denitrificans</name>
    <dbReference type="NCBI Taxonomy" id="2675226"/>
    <lineage>
        <taxon>Bacteria</taxon>
        <taxon>Pseudomonadati</taxon>
        <taxon>Pseudomonadota</taxon>
        <taxon>Betaproteobacteria</taxon>
        <taxon>Neisseriales</taxon>
        <taxon>Chromobacteriaceae</taxon>
        <taxon>Paludibacterium</taxon>
    </lineage>
</organism>
<sequence length="592" mass="61602">MTESPKPDLPNWDALDLPVLTDVVEDSQVPTLAETPLDIPDFDFSHELDALDAATAHGEDNFAPHVPELTDLAIPELEIPLLTRTEESAPVALDDIPTLDMTSLPSLDLDVPVVEELALDDMSPSPAAAALSADTAVIPELTAAPEPFEFELPPPSAAVPEIPEPVVATSLSPFDSADADIETLVLDDLPLPTLAETDGADEQNASCVAENSDFNLEAFAAFTRADLDEETLAKLGLGVPTAGTQLPVVTPASVDSEPAVTPAPVTNDQIATPTPLTGFTSIDLEQLPTGVLGGGLGPAEAAPVAPPAPVTSIEDILQAAEQALAAQQSMEAEKTPAEPVAASLSVDEPLPPSIPDQPVPETVSVPEMIDPAPLMAALELQAPEQDHTSGTEQEELVEAPVATSESVLVSEPYSTEVKVDASAASEALATEATVAAAAAMLAPVAEPVPLTAGLAETAASVAMVEPPVPDVPVSAELPAPVVPEAPVAPVMAPPAAPVVQPESVAPVAAQTVAVVNEQALIDTLYQQLLPRMKLELSLWLQDALEMQSRQMRNGVMHQLKEDYEMLFGEALRDSLRQAITVLGKTSDQDGQH</sequence>